<sequence length="152" mass="16622">MEDTVQLIALNNPIKLIGKVFTGNYAEASLYVTAVQNELTAAQIAFIPFKICGIYYDDPQVIPAAEQRSFQGVVSEGNVDLSSTSLSAIDMAGTFLYTKVTGDPMQAIMKGYGDLFAYIQTHQTQLKSNAGYQILTFAEGQVVTEIYMEILT</sequence>
<evidence type="ECO:0008006" key="3">
    <source>
        <dbReference type="Google" id="ProtNLM"/>
    </source>
</evidence>
<dbReference type="InterPro" id="IPR011256">
    <property type="entry name" value="Reg_factor_effector_dom_sf"/>
</dbReference>
<keyword evidence="2" id="KW-1185">Reference proteome</keyword>
<dbReference type="Gene3D" id="3.20.80.10">
    <property type="entry name" value="Regulatory factor, effector binding domain"/>
    <property type="match status" value="1"/>
</dbReference>
<protein>
    <recommendedName>
        <fullName evidence="3">GyrI-like small molecule binding domain-containing protein</fullName>
    </recommendedName>
</protein>
<dbReference type="Proteomes" id="UP000198942">
    <property type="component" value="Unassembled WGS sequence"/>
</dbReference>
<dbReference type="OrthoDB" id="794001at2"/>
<evidence type="ECO:0000313" key="2">
    <source>
        <dbReference type="Proteomes" id="UP000198942"/>
    </source>
</evidence>
<reference evidence="2" key="1">
    <citation type="submission" date="2016-10" db="EMBL/GenBank/DDBJ databases">
        <authorList>
            <person name="Varghese N."/>
            <person name="Submissions S."/>
        </authorList>
    </citation>
    <scope>NUCLEOTIDE SEQUENCE [LARGE SCALE GENOMIC DNA]</scope>
    <source>
        <strain evidence="2">Gh-48</strain>
    </source>
</reference>
<organism evidence="1 2">
    <name type="scientific">Mucilaginibacter gossypiicola</name>
    <dbReference type="NCBI Taxonomy" id="551995"/>
    <lineage>
        <taxon>Bacteria</taxon>
        <taxon>Pseudomonadati</taxon>
        <taxon>Bacteroidota</taxon>
        <taxon>Sphingobacteriia</taxon>
        <taxon>Sphingobacteriales</taxon>
        <taxon>Sphingobacteriaceae</taxon>
        <taxon>Mucilaginibacter</taxon>
    </lineage>
</organism>
<dbReference type="RefSeq" id="WP_091219704.1">
    <property type="nucleotide sequence ID" value="NZ_FOCL01000014.1"/>
</dbReference>
<name>A0A1H8T406_9SPHI</name>
<proteinExistence type="predicted"/>
<accession>A0A1H8T406</accession>
<dbReference type="AlphaFoldDB" id="A0A1H8T406"/>
<gene>
    <name evidence="1" type="ORF">SAMN05192574_114101</name>
</gene>
<evidence type="ECO:0000313" key="1">
    <source>
        <dbReference type="EMBL" id="SEO85602.1"/>
    </source>
</evidence>
<dbReference type="EMBL" id="FOCL01000014">
    <property type="protein sequence ID" value="SEO85602.1"/>
    <property type="molecule type" value="Genomic_DNA"/>
</dbReference>